<dbReference type="Proteomes" id="UP001346149">
    <property type="component" value="Unassembled WGS sequence"/>
</dbReference>
<keyword evidence="2 8" id="KW-0863">Zinc-finger</keyword>
<keyword evidence="7 8" id="KW-0539">Nucleus</keyword>
<feature type="compositionally biased region" description="Low complexity" evidence="10">
    <location>
        <begin position="141"/>
        <end position="155"/>
    </location>
</feature>
<feature type="region of interest" description="Disordered" evidence="10">
    <location>
        <begin position="1"/>
        <end position="63"/>
    </location>
</feature>
<dbReference type="GO" id="GO:0008270">
    <property type="term" value="F:zinc ion binding"/>
    <property type="evidence" value="ECO:0007669"/>
    <property type="project" value="UniProtKB-KW"/>
</dbReference>
<comment type="caution">
    <text evidence="12">The sequence shown here is derived from an EMBL/GenBank/DDBJ whole genome shotgun (WGS) entry which is preliminary data.</text>
</comment>
<accession>A0AAN7M397</accession>
<dbReference type="PANTHER" id="PTHR31992">
    <property type="entry name" value="DOF ZINC FINGER PROTEIN DOF1.4-RELATED"/>
    <property type="match status" value="1"/>
</dbReference>
<keyword evidence="1 9" id="KW-0479">Metal-binding</keyword>
<reference evidence="12 13" key="1">
    <citation type="journal article" date="2023" name="Hortic Res">
        <title>Pangenome of water caltrop reveals structural variations and asymmetric subgenome divergence after allopolyploidization.</title>
        <authorList>
            <person name="Zhang X."/>
            <person name="Chen Y."/>
            <person name="Wang L."/>
            <person name="Yuan Y."/>
            <person name="Fang M."/>
            <person name="Shi L."/>
            <person name="Lu R."/>
            <person name="Comes H.P."/>
            <person name="Ma Y."/>
            <person name="Chen Y."/>
            <person name="Huang G."/>
            <person name="Zhou Y."/>
            <person name="Zheng Z."/>
            <person name="Qiu Y."/>
        </authorList>
    </citation>
    <scope>NUCLEOTIDE SEQUENCE [LARGE SCALE GENOMIC DNA]</scope>
    <source>
        <strain evidence="12">F231</strain>
    </source>
</reference>
<dbReference type="Pfam" id="PF02701">
    <property type="entry name" value="Zn_ribbon_Dof"/>
    <property type="match status" value="1"/>
</dbReference>
<feature type="compositionally biased region" description="Pro residues" evidence="10">
    <location>
        <begin position="32"/>
        <end position="53"/>
    </location>
</feature>
<comment type="subcellular location">
    <subcellularLocation>
        <location evidence="8 9">Nucleus</location>
    </subcellularLocation>
</comment>
<evidence type="ECO:0000313" key="12">
    <source>
        <dbReference type="EMBL" id="KAK4801748.1"/>
    </source>
</evidence>
<organism evidence="12 13">
    <name type="scientific">Trapa natans</name>
    <name type="common">Water chestnut</name>
    <dbReference type="NCBI Taxonomy" id="22666"/>
    <lineage>
        <taxon>Eukaryota</taxon>
        <taxon>Viridiplantae</taxon>
        <taxon>Streptophyta</taxon>
        <taxon>Embryophyta</taxon>
        <taxon>Tracheophyta</taxon>
        <taxon>Spermatophyta</taxon>
        <taxon>Magnoliopsida</taxon>
        <taxon>eudicotyledons</taxon>
        <taxon>Gunneridae</taxon>
        <taxon>Pentapetalae</taxon>
        <taxon>rosids</taxon>
        <taxon>malvids</taxon>
        <taxon>Myrtales</taxon>
        <taxon>Lythraceae</taxon>
        <taxon>Trapa</taxon>
    </lineage>
</organism>
<evidence type="ECO:0000256" key="10">
    <source>
        <dbReference type="SAM" id="MobiDB-lite"/>
    </source>
</evidence>
<evidence type="ECO:0000256" key="8">
    <source>
        <dbReference type="PROSITE-ProRule" id="PRU00071"/>
    </source>
</evidence>
<dbReference type="AlphaFoldDB" id="A0AAN7M397"/>
<evidence type="ECO:0000256" key="5">
    <source>
        <dbReference type="ARBA" id="ARBA00023125"/>
    </source>
</evidence>
<dbReference type="PROSITE" id="PS01361">
    <property type="entry name" value="ZF_DOF_1"/>
    <property type="match status" value="1"/>
</dbReference>
<dbReference type="GO" id="GO:0005634">
    <property type="term" value="C:nucleus"/>
    <property type="evidence" value="ECO:0007669"/>
    <property type="project" value="UniProtKB-SubCell"/>
</dbReference>
<evidence type="ECO:0000259" key="11">
    <source>
        <dbReference type="PROSITE" id="PS50884"/>
    </source>
</evidence>
<evidence type="ECO:0000256" key="7">
    <source>
        <dbReference type="ARBA" id="ARBA00023242"/>
    </source>
</evidence>
<evidence type="ECO:0000256" key="1">
    <source>
        <dbReference type="ARBA" id="ARBA00022723"/>
    </source>
</evidence>
<evidence type="ECO:0000313" key="13">
    <source>
        <dbReference type="Proteomes" id="UP001346149"/>
    </source>
</evidence>
<evidence type="ECO:0000256" key="2">
    <source>
        <dbReference type="ARBA" id="ARBA00022771"/>
    </source>
</evidence>
<comment type="function">
    <text evidence="9">Transcription factor that binds specifically to a 5'-AA[AG]G-3' consensus core sequence.</text>
</comment>
<dbReference type="EMBL" id="JAXQNO010000003">
    <property type="protein sequence ID" value="KAK4801748.1"/>
    <property type="molecule type" value="Genomic_DNA"/>
</dbReference>
<name>A0AAN7M397_TRANT</name>
<feature type="region of interest" description="Disordered" evidence="10">
    <location>
        <begin position="125"/>
        <end position="161"/>
    </location>
</feature>
<keyword evidence="13" id="KW-1185">Reference proteome</keyword>
<evidence type="ECO:0000256" key="9">
    <source>
        <dbReference type="RuleBase" id="RU369094"/>
    </source>
</evidence>
<keyword evidence="5 8" id="KW-0238">DNA-binding</keyword>
<protein>
    <recommendedName>
        <fullName evidence="9">Dof zinc finger protein</fullName>
    </recommendedName>
</protein>
<evidence type="ECO:0000256" key="6">
    <source>
        <dbReference type="ARBA" id="ARBA00023163"/>
    </source>
</evidence>
<dbReference type="GO" id="GO:0003677">
    <property type="term" value="F:DNA binding"/>
    <property type="evidence" value="ECO:0007669"/>
    <property type="project" value="UniProtKB-UniRule"/>
</dbReference>
<dbReference type="PANTHER" id="PTHR31992:SF351">
    <property type="entry name" value="DOF ZINC FINGER PROTEIN"/>
    <property type="match status" value="1"/>
</dbReference>
<sequence length="333" mass="35203">MVFSSIPTYLGPPNWQQLQNQLGGGSRSSTQFPPPLPPAPPPPPPPQPQPQPQPHGGGTAGTIRAGSMADRARLANIPMPDGPLKCPRCESTNTKFCYFNNYSLTQPRHFCKTCRRYWTRGGALRNVPVGGGFRRNKRSKGGSSKSPASSSDNTGSGSGSARGLTSCVISGGGLDNSAADILALGGTQIPPLRAMSNSLQYLNSDFGLGDQINMNYGLGSGSVGSILSGGGLRLPYVQQFPFVGGSDPFSYEGSIESPGLIGQLRSRTATSGTVTQPASVKMEDPNNQQLNLPRQFPRIQGTDHQFSTNWYTSSTWTAHLPAGFTSSSTSNQP</sequence>
<proteinExistence type="predicted"/>
<keyword evidence="4 9" id="KW-0805">Transcription regulation</keyword>
<feature type="compositionally biased region" description="Low complexity" evidence="10">
    <location>
        <begin position="11"/>
        <end position="21"/>
    </location>
</feature>
<evidence type="ECO:0000256" key="3">
    <source>
        <dbReference type="ARBA" id="ARBA00022833"/>
    </source>
</evidence>
<keyword evidence="6 9" id="KW-0804">Transcription</keyword>
<dbReference type="InterPro" id="IPR045174">
    <property type="entry name" value="Dof"/>
</dbReference>
<dbReference type="InterPro" id="IPR003851">
    <property type="entry name" value="Znf_Dof"/>
</dbReference>
<dbReference type="PROSITE" id="PS50884">
    <property type="entry name" value="ZF_DOF_2"/>
    <property type="match status" value="1"/>
</dbReference>
<evidence type="ECO:0000256" key="4">
    <source>
        <dbReference type="ARBA" id="ARBA00023015"/>
    </source>
</evidence>
<keyword evidence="3 9" id="KW-0862">Zinc</keyword>
<dbReference type="GO" id="GO:0003700">
    <property type="term" value="F:DNA-binding transcription factor activity"/>
    <property type="evidence" value="ECO:0007669"/>
    <property type="project" value="UniProtKB-UniRule"/>
</dbReference>
<gene>
    <name evidence="12" type="ORF">SAY86_022235</name>
</gene>
<feature type="domain" description="Dof-type" evidence="11">
    <location>
        <begin position="84"/>
        <end position="138"/>
    </location>
</feature>